<evidence type="ECO:0000256" key="8">
    <source>
        <dbReference type="ARBA" id="ARBA00023136"/>
    </source>
</evidence>
<dbReference type="InterPro" id="IPR023395">
    <property type="entry name" value="MCP_dom_sf"/>
</dbReference>
<dbReference type="InterPro" id="IPR018108">
    <property type="entry name" value="MCP_transmembrane"/>
</dbReference>
<proteinExistence type="inferred from homology"/>
<reference evidence="12" key="1">
    <citation type="submission" date="2023-07" db="EMBL/GenBank/DDBJ databases">
        <title>A draft genome of Kazachstania heterogenica Y-27499.</title>
        <authorList>
            <person name="Donic C."/>
            <person name="Kralova J.S."/>
            <person name="Fidel L."/>
            <person name="Ben-Dor S."/>
            <person name="Jung S."/>
        </authorList>
    </citation>
    <scope>NUCLEOTIDE SEQUENCE [LARGE SCALE GENOMIC DNA]</scope>
    <source>
        <strain evidence="12">Y27499</strain>
    </source>
</reference>
<evidence type="ECO:0000256" key="2">
    <source>
        <dbReference type="ARBA" id="ARBA00022448"/>
    </source>
</evidence>
<dbReference type="GO" id="GO:0005743">
    <property type="term" value="C:mitochondrial inner membrane"/>
    <property type="evidence" value="ECO:0007669"/>
    <property type="project" value="UniProtKB-SubCell"/>
</dbReference>
<dbReference type="Proteomes" id="UP001306508">
    <property type="component" value="Unassembled WGS sequence"/>
</dbReference>
<dbReference type="EMBL" id="JAWIZZ010000041">
    <property type="protein sequence ID" value="KAK5780427.1"/>
    <property type="molecule type" value="Genomic_DNA"/>
</dbReference>
<keyword evidence="7" id="KW-0496">Mitochondrion</keyword>
<evidence type="ECO:0000256" key="3">
    <source>
        <dbReference type="ARBA" id="ARBA00022692"/>
    </source>
</evidence>
<evidence type="ECO:0000256" key="7">
    <source>
        <dbReference type="ARBA" id="ARBA00023128"/>
    </source>
</evidence>
<dbReference type="AlphaFoldDB" id="A0AAN7WRD1"/>
<protein>
    <recommendedName>
        <fullName evidence="13">Mitochondrial carrier protein</fullName>
    </recommendedName>
</protein>
<dbReference type="PRINTS" id="PR00926">
    <property type="entry name" value="MITOCARRIER"/>
</dbReference>
<evidence type="ECO:0000256" key="1">
    <source>
        <dbReference type="ARBA" id="ARBA00004448"/>
    </source>
</evidence>
<feature type="repeat" description="Solcar" evidence="9">
    <location>
        <begin position="116"/>
        <end position="212"/>
    </location>
</feature>
<sequence length="319" mass="36022">MSELSRFTSILFEDSTISLIAGGLAGVVSRTTVSPFERVKILLQLQGSLPQTQYNRGVVNAIKQLYQEEGIKGLFRGNGLNCIRIFPYSAVQFAIFEYIKKHIFHVDKYHGQLSNGQRLFAGFMGAAASLLVTQPLDLVRIRLSVQTANLQNLNESRAKDIRKPPGFYTLFKQIYKNEGGIYGLYRGMIPTAYQVLPCVALNFAVYEQLKEFHDSSNSTMWLYKLMFGAISGAVSQTATYPFDLLRKRFQIMNMGKNEMGFKYTGIWDGLKTIYLTEGPLGYYKGLTANLCKVIPSTAVSWLVYEIVWDFMKYNSASTL</sequence>
<evidence type="ECO:0000313" key="12">
    <source>
        <dbReference type="Proteomes" id="UP001306508"/>
    </source>
</evidence>
<dbReference type="Pfam" id="PF00153">
    <property type="entry name" value="Mito_carr"/>
    <property type="match status" value="3"/>
</dbReference>
<keyword evidence="12" id="KW-1185">Reference proteome</keyword>
<evidence type="ECO:0000256" key="9">
    <source>
        <dbReference type="PROSITE-ProRule" id="PRU00282"/>
    </source>
</evidence>
<dbReference type="InterPro" id="IPR002067">
    <property type="entry name" value="MCP"/>
</dbReference>
<feature type="repeat" description="Solcar" evidence="9">
    <location>
        <begin position="219"/>
        <end position="310"/>
    </location>
</feature>
<keyword evidence="6" id="KW-1133">Transmembrane helix</keyword>
<evidence type="ECO:0000313" key="11">
    <source>
        <dbReference type="EMBL" id="KAK5780427.1"/>
    </source>
</evidence>
<dbReference type="PROSITE" id="PS50920">
    <property type="entry name" value="SOLCAR"/>
    <property type="match status" value="3"/>
</dbReference>
<evidence type="ECO:0000256" key="6">
    <source>
        <dbReference type="ARBA" id="ARBA00022989"/>
    </source>
</evidence>
<evidence type="ECO:0008006" key="13">
    <source>
        <dbReference type="Google" id="ProtNLM"/>
    </source>
</evidence>
<keyword evidence="5" id="KW-0999">Mitochondrion inner membrane</keyword>
<dbReference type="Gene3D" id="1.50.40.10">
    <property type="entry name" value="Mitochondrial carrier domain"/>
    <property type="match status" value="1"/>
</dbReference>
<evidence type="ECO:0000256" key="4">
    <source>
        <dbReference type="ARBA" id="ARBA00022737"/>
    </source>
</evidence>
<keyword evidence="2 10" id="KW-0813">Transport</keyword>
<keyword evidence="3 9" id="KW-0812">Transmembrane</keyword>
<name>A0AAN7WRD1_9SACH</name>
<evidence type="ECO:0000256" key="5">
    <source>
        <dbReference type="ARBA" id="ARBA00022792"/>
    </source>
</evidence>
<dbReference type="GO" id="GO:0055085">
    <property type="term" value="P:transmembrane transport"/>
    <property type="evidence" value="ECO:0007669"/>
    <property type="project" value="InterPro"/>
</dbReference>
<comment type="caution">
    <text evidence="11">The sequence shown here is derived from an EMBL/GenBank/DDBJ whole genome shotgun (WGS) entry which is preliminary data.</text>
</comment>
<dbReference type="SUPFAM" id="SSF103506">
    <property type="entry name" value="Mitochondrial carrier"/>
    <property type="match status" value="1"/>
</dbReference>
<keyword evidence="8 9" id="KW-0472">Membrane</keyword>
<accession>A0AAN7WRD1</accession>
<gene>
    <name evidence="11" type="ORF">RI543_002184</name>
</gene>
<comment type="similarity">
    <text evidence="10">Belongs to the mitochondrial carrier (TC 2.A.29) family.</text>
</comment>
<comment type="subcellular location">
    <subcellularLocation>
        <location evidence="1">Mitochondrion inner membrane</location>
        <topology evidence="1">Multi-pass membrane protein</topology>
    </subcellularLocation>
</comment>
<organism evidence="11 12">
    <name type="scientific">Arxiozyma heterogenica</name>
    <dbReference type="NCBI Taxonomy" id="278026"/>
    <lineage>
        <taxon>Eukaryota</taxon>
        <taxon>Fungi</taxon>
        <taxon>Dikarya</taxon>
        <taxon>Ascomycota</taxon>
        <taxon>Saccharomycotina</taxon>
        <taxon>Saccharomycetes</taxon>
        <taxon>Saccharomycetales</taxon>
        <taxon>Saccharomycetaceae</taxon>
        <taxon>Arxiozyma</taxon>
    </lineage>
</organism>
<dbReference type="PANTHER" id="PTHR24089">
    <property type="entry name" value="SOLUTE CARRIER FAMILY 25"/>
    <property type="match status" value="1"/>
</dbReference>
<feature type="repeat" description="Solcar" evidence="9">
    <location>
        <begin position="13"/>
        <end position="102"/>
    </location>
</feature>
<evidence type="ECO:0000256" key="10">
    <source>
        <dbReference type="RuleBase" id="RU000488"/>
    </source>
</evidence>
<keyword evidence="4" id="KW-0677">Repeat</keyword>